<dbReference type="Proteomes" id="UP000588369">
    <property type="component" value="Unassembled WGS sequence"/>
</dbReference>
<dbReference type="CDD" id="cd00140">
    <property type="entry name" value="beta_clamp"/>
    <property type="match status" value="1"/>
</dbReference>
<keyword evidence="7" id="KW-0239">DNA-directed DNA polymerase</keyword>
<name>A0A7X9NQX7_9BIFI</name>
<dbReference type="SMART" id="SM00480">
    <property type="entry name" value="POL3Bc"/>
    <property type="match status" value="1"/>
</dbReference>
<evidence type="ECO:0000256" key="8">
    <source>
        <dbReference type="ARBA" id="ARBA00023125"/>
    </source>
</evidence>
<comment type="caution">
    <text evidence="9">The sequence shown here is derived from an EMBL/GenBank/DDBJ whole genome shotgun (WGS) entry which is preliminary data.</text>
</comment>
<dbReference type="GO" id="GO:0006271">
    <property type="term" value="P:DNA strand elongation involved in DNA replication"/>
    <property type="evidence" value="ECO:0007669"/>
    <property type="project" value="TreeGrafter"/>
</dbReference>
<dbReference type="SUPFAM" id="SSF55979">
    <property type="entry name" value="DNA clamp"/>
    <property type="match status" value="2"/>
</dbReference>
<evidence type="ECO:0000256" key="7">
    <source>
        <dbReference type="ARBA" id="ARBA00022932"/>
    </source>
</evidence>
<evidence type="ECO:0000256" key="4">
    <source>
        <dbReference type="ARBA" id="ARBA00022679"/>
    </source>
</evidence>
<dbReference type="EMBL" id="JABAGI010000003">
    <property type="protein sequence ID" value="NME61963.1"/>
    <property type="molecule type" value="Genomic_DNA"/>
</dbReference>
<dbReference type="PANTHER" id="PTHR30478">
    <property type="entry name" value="DNA POLYMERASE III SUBUNIT BETA"/>
    <property type="match status" value="1"/>
</dbReference>
<dbReference type="Gene3D" id="3.10.150.10">
    <property type="entry name" value="DNA Polymerase III, subunit A, domain 2"/>
    <property type="match status" value="3"/>
</dbReference>
<evidence type="ECO:0000313" key="10">
    <source>
        <dbReference type="Proteomes" id="UP000588369"/>
    </source>
</evidence>
<dbReference type="RefSeq" id="WP_168984057.1">
    <property type="nucleotide sequence ID" value="NZ_JABAGI010000003.1"/>
</dbReference>
<dbReference type="GO" id="GO:0003887">
    <property type="term" value="F:DNA-directed DNA polymerase activity"/>
    <property type="evidence" value="ECO:0007669"/>
    <property type="project" value="UniProtKB-KW"/>
</dbReference>
<dbReference type="PANTHER" id="PTHR30478:SF0">
    <property type="entry name" value="BETA SLIDING CLAMP"/>
    <property type="match status" value="1"/>
</dbReference>
<gene>
    <name evidence="9" type="ORF">HF844_03965</name>
</gene>
<comment type="similarity">
    <text evidence="2">Belongs to the beta sliding clamp family.</text>
</comment>
<sequence length="348" mass="36643">MRLLIGQRDLADAARHILPVLDRSDPARQAVTLDGGEIITLTGTGPGGYSRVTLDGDVLEAGQATVNGLWLAAVAAALPAGETTVRLDGERLRLDGEGAKATMALMNGVEPVTLPDLPATADLGGTLEPLVRATVHAASPDPNRPVMTGVHITGDGQTVTACATDRYRMGMWTGDLPLDGEAIIPAPWLTRVKTMTRLGFDDHWVVASDGTATDATVVIAGEFPHVERTIPDKANVAATLRFDRAALADAVRGLKSLDFTGGKTGILFRRDDTGMTLALDGADLDGDRHVDAAVDGDCDELRLNAQYLLDALGALDGDETAFYLPDGHKPILIEGSGPVLQLVSRMML</sequence>
<accession>A0A7X9NQX7</accession>
<keyword evidence="5" id="KW-0548">Nucleotidyltransferase</keyword>
<reference evidence="9 10" key="1">
    <citation type="submission" date="2020-04" db="EMBL/GenBank/DDBJ databases">
        <authorList>
            <person name="Hitch T.C.A."/>
            <person name="Wylensek D."/>
            <person name="Clavel T."/>
        </authorList>
    </citation>
    <scope>NUCLEOTIDE SEQUENCE [LARGE SCALE GENOMIC DNA]</scope>
    <source>
        <strain evidence="9 10">BSM-130-P53-3C</strain>
    </source>
</reference>
<keyword evidence="3" id="KW-0963">Cytoplasm</keyword>
<evidence type="ECO:0000256" key="1">
    <source>
        <dbReference type="ARBA" id="ARBA00004496"/>
    </source>
</evidence>
<evidence type="ECO:0008006" key="11">
    <source>
        <dbReference type="Google" id="ProtNLM"/>
    </source>
</evidence>
<dbReference type="GO" id="GO:0003677">
    <property type="term" value="F:DNA binding"/>
    <property type="evidence" value="ECO:0007669"/>
    <property type="project" value="UniProtKB-KW"/>
</dbReference>
<dbReference type="GO" id="GO:0005737">
    <property type="term" value="C:cytoplasm"/>
    <property type="evidence" value="ECO:0007669"/>
    <property type="project" value="UniProtKB-SubCell"/>
</dbReference>
<dbReference type="InterPro" id="IPR001001">
    <property type="entry name" value="DNA_polIII_beta"/>
</dbReference>
<dbReference type="GO" id="GO:0009360">
    <property type="term" value="C:DNA polymerase III complex"/>
    <property type="evidence" value="ECO:0007669"/>
    <property type="project" value="InterPro"/>
</dbReference>
<proteinExistence type="inferred from homology"/>
<evidence type="ECO:0000256" key="5">
    <source>
        <dbReference type="ARBA" id="ARBA00022695"/>
    </source>
</evidence>
<dbReference type="AlphaFoldDB" id="A0A7X9NQX7"/>
<evidence type="ECO:0000313" key="9">
    <source>
        <dbReference type="EMBL" id="NME61963.1"/>
    </source>
</evidence>
<evidence type="ECO:0000256" key="2">
    <source>
        <dbReference type="ARBA" id="ARBA00010752"/>
    </source>
</evidence>
<keyword evidence="4" id="KW-0808">Transferase</keyword>
<evidence type="ECO:0000256" key="3">
    <source>
        <dbReference type="ARBA" id="ARBA00022490"/>
    </source>
</evidence>
<evidence type="ECO:0000256" key="6">
    <source>
        <dbReference type="ARBA" id="ARBA00022705"/>
    </source>
</evidence>
<keyword evidence="8" id="KW-0238">DNA-binding</keyword>
<dbReference type="InterPro" id="IPR046938">
    <property type="entry name" value="DNA_clamp_sf"/>
</dbReference>
<organism evidence="9 10">
    <name type="scientific">Bifidobacterium thermophilum</name>
    <dbReference type="NCBI Taxonomy" id="33905"/>
    <lineage>
        <taxon>Bacteria</taxon>
        <taxon>Bacillati</taxon>
        <taxon>Actinomycetota</taxon>
        <taxon>Actinomycetes</taxon>
        <taxon>Bifidobacteriales</taxon>
        <taxon>Bifidobacteriaceae</taxon>
        <taxon>Bifidobacterium</taxon>
    </lineage>
</organism>
<comment type="subcellular location">
    <subcellularLocation>
        <location evidence="1">Cytoplasm</location>
    </subcellularLocation>
</comment>
<protein>
    <recommendedName>
        <fullName evidence="11">DNA polymerase III subunit beta</fullName>
    </recommendedName>
</protein>
<keyword evidence="6" id="KW-0235">DNA replication</keyword>